<sequence length="114" mass="12052">MNRLSGCGDHARIGVQLTGKVGDMRGSIKEVPRKRLPFKGTIAPFQAPRRAALEIGHDDAGPELPPTRRNEGARENRGDRPAPGQARGHVPHALRGRRSGPGSATALTPSPLAA</sequence>
<dbReference type="AlphaFoldDB" id="A0AAQ0BPY9"/>
<feature type="compositionally biased region" description="Basic and acidic residues" evidence="1">
    <location>
        <begin position="51"/>
        <end position="80"/>
    </location>
</feature>
<feature type="region of interest" description="Disordered" evidence="1">
    <location>
        <begin position="39"/>
        <end position="114"/>
    </location>
</feature>
<accession>A0AAQ0BPY9</accession>
<reference evidence="2 3" key="1">
    <citation type="submission" date="2020-12" db="EMBL/GenBank/DDBJ databases">
        <title>FDA dAtabase for Regulatory Grade micrObial Sequences (FDA-ARGOS): Supporting development and validation of Infectious Disease Dx tests.</title>
        <authorList>
            <person name="Minogue T."/>
            <person name="Wolcott M."/>
            <person name="Wasieloski L."/>
            <person name="Aguilar W."/>
            <person name="Moore D."/>
            <person name="Jaissle J."/>
            <person name="Tallon L."/>
            <person name="Sadzewicz L."/>
            <person name="Zhao X."/>
            <person name="Boylan J."/>
            <person name="Ott S."/>
            <person name="Bowen H."/>
            <person name="Vavikolanu K."/>
            <person name="Mehta A."/>
            <person name="Aluvathingal J."/>
            <person name="Nadendla S."/>
            <person name="Yan Y."/>
            <person name="Sichtig H."/>
        </authorList>
    </citation>
    <scope>NUCLEOTIDE SEQUENCE [LARGE SCALE GENOMIC DNA]</scope>
    <source>
        <strain evidence="2 3">FDAARGOS_949</strain>
    </source>
</reference>
<proteinExistence type="predicted"/>
<organism evidence="2 3">
    <name type="scientific">Burkholderia glumae</name>
    <name type="common">Pseudomonas glumae</name>
    <dbReference type="NCBI Taxonomy" id="337"/>
    <lineage>
        <taxon>Bacteria</taxon>
        <taxon>Pseudomonadati</taxon>
        <taxon>Pseudomonadota</taxon>
        <taxon>Betaproteobacteria</taxon>
        <taxon>Burkholderiales</taxon>
        <taxon>Burkholderiaceae</taxon>
        <taxon>Burkholderia</taxon>
    </lineage>
</organism>
<dbReference type="Proteomes" id="UP000594892">
    <property type="component" value="Chromosome 1"/>
</dbReference>
<name>A0AAQ0BPY9_BURGL</name>
<evidence type="ECO:0000313" key="2">
    <source>
        <dbReference type="EMBL" id="QPQ89528.1"/>
    </source>
</evidence>
<dbReference type="EMBL" id="CP065600">
    <property type="protein sequence ID" value="QPQ89528.1"/>
    <property type="molecule type" value="Genomic_DNA"/>
</dbReference>
<gene>
    <name evidence="2" type="ORF">I6H06_07760</name>
</gene>
<feature type="compositionally biased region" description="Basic residues" evidence="1">
    <location>
        <begin position="89"/>
        <end position="98"/>
    </location>
</feature>
<dbReference type="RefSeq" id="WP_144415942.1">
    <property type="nucleotide sequence ID" value="NZ_CP023204.1"/>
</dbReference>
<protein>
    <submittedName>
        <fullName evidence="2">Uncharacterized protein</fullName>
    </submittedName>
</protein>
<evidence type="ECO:0000313" key="3">
    <source>
        <dbReference type="Proteomes" id="UP000594892"/>
    </source>
</evidence>
<evidence type="ECO:0000256" key="1">
    <source>
        <dbReference type="SAM" id="MobiDB-lite"/>
    </source>
</evidence>